<evidence type="ECO:0000256" key="1">
    <source>
        <dbReference type="SAM" id="MobiDB-lite"/>
    </source>
</evidence>
<feature type="region of interest" description="Disordered" evidence="1">
    <location>
        <begin position="96"/>
        <end position="119"/>
    </location>
</feature>
<comment type="caution">
    <text evidence="2">The sequence shown here is derived from an EMBL/GenBank/DDBJ whole genome shotgun (WGS) entry which is preliminary data.</text>
</comment>
<sequence length="119" mass="12815">MARPALALSDEAAKERLGSTMWTGASSPLWLRLGPTKGTTPSGHQLGSLFWPHGRGDGLEMLVLGLVPWEMTVNRAGWPTLGMTRRHLGIPHPCYSKQHSVRGGGSPTPLPEIVPPHPL</sequence>
<reference evidence="2" key="1">
    <citation type="submission" date="2021-09" db="EMBL/GenBank/DDBJ databases">
        <title>The genome of Mauremys mutica provides insights into the evolution of semi-aquatic lifestyle.</title>
        <authorList>
            <person name="Gong S."/>
            <person name="Gao Y."/>
        </authorList>
    </citation>
    <scope>NUCLEOTIDE SEQUENCE</scope>
    <source>
        <strain evidence="2">MM-2020</strain>
        <tissue evidence="2">Muscle</tissue>
    </source>
</reference>
<feature type="compositionally biased region" description="Pro residues" evidence="1">
    <location>
        <begin position="108"/>
        <end position="119"/>
    </location>
</feature>
<proteinExistence type="predicted"/>
<dbReference type="AlphaFoldDB" id="A0A9D3XJN3"/>
<organism evidence="2 3">
    <name type="scientific">Mauremys mutica</name>
    <name type="common">yellowpond turtle</name>
    <dbReference type="NCBI Taxonomy" id="74926"/>
    <lineage>
        <taxon>Eukaryota</taxon>
        <taxon>Metazoa</taxon>
        <taxon>Chordata</taxon>
        <taxon>Craniata</taxon>
        <taxon>Vertebrata</taxon>
        <taxon>Euteleostomi</taxon>
        <taxon>Archelosauria</taxon>
        <taxon>Testudinata</taxon>
        <taxon>Testudines</taxon>
        <taxon>Cryptodira</taxon>
        <taxon>Durocryptodira</taxon>
        <taxon>Testudinoidea</taxon>
        <taxon>Geoemydidae</taxon>
        <taxon>Geoemydinae</taxon>
        <taxon>Mauremys</taxon>
    </lineage>
</organism>
<dbReference type="Proteomes" id="UP000827986">
    <property type="component" value="Unassembled WGS sequence"/>
</dbReference>
<evidence type="ECO:0000313" key="3">
    <source>
        <dbReference type="Proteomes" id="UP000827986"/>
    </source>
</evidence>
<gene>
    <name evidence="2" type="ORF">KIL84_009558</name>
</gene>
<protein>
    <submittedName>
        <fullName evidence="2">Uncharacterized protein</fullName>
    </submittedName>
</protein>
<name>A0A9D3XJN3_9SAUR</name>
<accession>A0A9D3XJN3</accession>
<dbReference type="EMBL" id="JAHDVG010000467">
    <property type="protein sequence ID" value="KAH1181804.1"/>
    <property type="molecule type" value="Genomic_DNA"/>
</dbReference>
<keyword evidence="3" id="KW-1185">Reference proteome</keyword>
<evidence type="ECO:0000313" key="2">
    <source>
        <dbReference type="EMBL" id="KAH1181804.1"/>
    </source>
</evidence>